<dbReference type="InterPro" id="IPR001296">
    <property type="entry name" value="Glyco_trans_1"/>
</dbReference>
<evidence type="ECO:0000313" key="2">
    <source>
        <dbReference type="EMBL" id="WFR89285.1"/>
    </source>
</evidence>
<dbReference type="AlphaFoldDB" id="A0AAJ6D3W2"/>
<gene>
    <name evidence="2" type="ORF">P8634_00490</name>
</gene>
<sequence length="364" mass="41960">MNSKKQYLFVTNQFKTGGVETVFYNISKKIDVNILLFPVHLNLNKDLIRRLPHNVKLLKNKYRIKRNVVSFIKIISMSFRYRKEYRNDNTKIINFSDTLTTLLFSYLLNPKNVVSWVHCNPEALLKAKTHSIYWWLLKKCRKIIFVSEAQRNLFLSMPESEGIERAKTVVCTNFIDTDFIEKSRQEPLRTQNFLFTASRLDLRSKDYLTLIEAYSLLPIETRQKYRLLIAGDGPDKLKIQRKIEEKNLRDRIILLGNVNNPFTYMSKCKVFIHASISEGFAMSILEALACGATVVASDCHVGPSEILDNGKYGYLYTPGDVNMLSQKICKALGHGIPTNIAQKRANEITKLGICQVKEYLENGE</sequence>
<dbReference type="EMBL" id="CP121468">
    <property type="protein sequence ID" value="WFR89285.1"/>
    <property type="molecule type" value="Genomic_DNA"/>
</dbReference>
<reference evidence="2" key="1">
    <citation type="submission" date="2023-04" db="EMBL/GenBank/DDBJ databases">
        <title>Genomic of Limosilactobacillus fermentum MSJK0025.</title>
        <authorList>
            <person name="Yang S."/>
        </authorList>
    </citation>
    <scope>NUCLEOTIDE SEQUENCE</scope>
    <source>
        <strain evidence="2">MSJK0025</strain>
    </source>
</reference>
<name>A0AAJ6D3W2_LIMFE</name>
<keyword evidence="2" id="KW-0328">Glycosyltransferase</keyword>
<dbReference type="RefSeq" id="WP_263778477.1">
    <property type="nucleotide sequence ID" value="NZ_CP053314.1"/>
</dbReference>
<dbReference type="PANTHER" id="PTHR12526:SF630">
    <property type="entry name" value="GLYCOSYLTRANSFERASE"/>
    <property type="match status" value="1"/>
</dbReference>
<organism evidence="2 3">
    <name type="scientific">Limosilactobacillus fermentum</name>
    <name type="common">Lactobacillus fermentum</name>
    <dbReference type="NCBI Taxonomy" id="1613"/>
    <lineage>
        <taxon>Bacteria</taxon>
        <taxon>Bacillati</taxon>
        <taxon>Bacillota</taxon>
        <taxon>Bacilli</taxon>
        <taxon>Lactobacillales</taxon>
        <taxon>Lactobacillaceae</taxon>
        <taxon>Limosilactobacillus</taxon>
    </lineage>
</organism>
<dbReference type="Pfam" id="PF00534">
    <property type="entry name" value="Glycos_transf_1"/>
    <property type="match status" value="1"/>
</dbReference>
<keyword evidence="2" id="KW-0808">Transferase</keyword>
<evidence type="ECO:0000313" key="3">
    <source>
        <dbReference type="Proteomes" id="UP001218104"/>
    </source>
</evidence>
<dbReference type="EC" id="2.4.-.-" evidence="2"/>
<evidence type="ECO:0000259" key="1">
    <source>
        <dbReference type="Pfam" id="PF00534"/>
    </source>
</evidence>
<dbReference type="GO" id="GO:0016757">
    <property type="term" value="F:glycosyltransferase activity"/>
    <property type="evidence" value="ECO:0007669"/>
    <property type="project" value="UniProtKB-KW"/>
</dbReference>
<proteinExistence type="predicted"/>
<dbReference type="PANTHER" id="PTHR12526">
    <property type="entry name" value="GLYCOSYLTRANSFERASE"/>
    <property type="match status" value="1"/>
</dbReference>
<accession>A0AAJ6D3W2</accession>
<protein>
    <submittedName>
        <fullName evidence="2">Glycosyltransferase</fullName>
        <ecNumber evidence="2">2.4.-.-</ecNumber>
    </submittedName>
</protein>
<dbReference type="Gene3D" id="3.40.50.2000">
    <property type="entry name" value="Glycogen Phosphorylase B"/>
    <property type="match status" value="2"/>
</dbReference>
<dbReference type="CDD" id="cd03811">
    <property type="entry name" value="GT4_GT28_WabH-like"/>
    <property type="match status" value="1"/>
</dbReference>
<dbReference type="SUPFAM" id="SSF53756">
    <property type="entry name" value="UDP-Glycosyltransferase/glycogen phosphorylase"/>
    <property type="match status" value="1"/>
</dbReference>
<dbReference type="Proteomes" id="UP001218104">
    <property type="component" value="Chromosome"/>
</dbReference>
<feature type="domain" description="Glycosyl transferase family 1" evidence="1">
    <location>
        <begin position="182"/>
        <end position="333"/>
    </location>
</feature>